<evidence type="ECO:0000313" key="1">
    <source>
        <dbReference type="EMBL" id="KAG5919983.1"/>
    </source>
</evidence>
<sequence>MEMGTGDVEQRFAYLAHHKLASMFLGQDQEVQSNGLDPDPDYFDDPLETFYGRAERVYNSYYENNKFAVFRRIRLEMLSQETLLITYGTMPIEDIRGRGFLSSIRSSSLSPESQLFVKYSDAVTWKFPIDEIRTNDGLMRSFLTLWPQRLEFLRGSEVVSGSEAISNTKFDEI</sequence>
<gene>
    <name evidence="1" type="ORF">E4U42_006348</name>
</gene>
<accession>A0A8K0NGS0</accession>
<evidence type="ECO:0000313" key="2">
    <source>
        <dbReference type="Proteomes" id="UP000811619"/>
    </source>
</evidence>
<organism evidence="1 2">
    <name type="scientific">Claviceps africana</name>
    <dbReference type="NCBI Taxonomy" id="83212"/>
    <lineage>
        <taxon>Eukaryota</taxon>
        <taxon>Fungi</taxon>
        <taxon>Dikarya</taxon>
        <taxon>Ascomycota</taxon>
        <taxon>Pezizomycotina</taxon>
        <taxon>Sordariomycetes</taxon>
        <taxon>Hypocreomycetidae</taxon>
        <taxon>Hypocreales</taxon>
        <taxon>Clavicipitaceae</taxon>
        <taxon>Claviceps</taxon>
    </lineage>
</organism>
<protein>
    <submittedName>
        <fullName evidence="1">Uncharacterized protein</fullName>
    </submittedName>
</protein>
<comment type="caution">
    <text evidence="1">The sequence shown here is derived from an EMBL/GenBank/DDBJ whole genome shotgun (WGS) entry which is preliminary data.</text>
</comment>
<dbReference type="AlphaFoldDB" id="A0A8K0NGS0"/>
<dbReference type="Proteomes" id="UP000811619">
    <property type="component" value="Unassembled WGS sequence"/>
</dbReference>
<dbReference type="EMBL" id="SRPY01000639">
    <property type="protein sequence ID" value="KAG5919983.1"/>
    <property type="molecule type" value="Genomic_DNA"/>
</dbReference>
<proteinExistence type="predicted"/>
<reference evidence="1" key="1">
    <citation type="journal article" date="2020" name="bioRxiv">
        <title>Whole genome comparisons of ergot fungi reveals the divergence and evolution of species within the genus Claviceps are the result of varying mechanisms driving genome evolution and host range expansion.</title>
        <authorList>
            <person name="Wyka S.A."/>
            <person name="Mondo S.J."/>
            <person name="Liu M."/>
            <person name="Dettman J."/>
            <person name="Nalam V."/>
            <person name="Broders K.D."/>
        </authorList>
    </citation>
    <scope>NUCLEOTIDE SEQUENCE</scope>
    <source>
        <strain evidence="1">CCC 489</strain>
    </source>
</reference>
<name>A0A8K0NGS0_9HYPO</name>
<keyword evidence="2" id="KW-1185">Reference proteome</keyword>